<dbReference type="GeneTree" id="ENSGT01150000286990"/>
<dbReference type="FunFam" id="1.20.1070.10:FF:000001">
    <property type="entry name" value="Olfactory receptor"/>
    <property type="match status" value="1"/>
</dbReference>
<evidence type="ECO:0000313" key="17">
    <source>
        <dbReference type="Proteomes" id="UP000007267"/>
    </source>
</evidence>
<feature type="transmembrane region" description="Helical" evidence="14">
    <location>
        <begin position="252"/>
        <end position="270"/>
    </location>
</feature>
<dbReference type="EMBL" id="AGCU01084730">
    <property type="status" value="NOT_ANNOTATED_CDS"/>
    <property type="molecule type" value="Genomic_DNA"/>
</dbReference>
<proteinExistence type="inferred from homology"/>
<evidence type="ECO:0000256" key="1">
    <source>
        <dbReference type="ARBA" id="ARBA00004651"/>
    </source>
</evidence>
<evidence type="ECO:0000256" key="2">
    <source>
        <dbReference type="ARBA" id="ARBA00022475"/>
    </source>
</evidence>
<keyword evidence="9" id="KW-1015">Disulfide bond</keyword>
<evidence type="ECO:0000256" key="9">
    <source>
        <dbReference type="ARBA" id="ARBA00023157"/>
    </source>
</evidence>
<keyword evidence="2 14" id="KW-1003">Cell membrane</keyword>
<comment type="similarity">
    <text evidence="13">Belongs to the G-protein coupled receptor 1 family.</text>
</comment>
<evidence type="ECO:0000259" key="15">
    <source>
        <dbReference type="PROSITE" id="PS50262"/>
    </source>
</evidence>
<dbReference type="GO" id="GO:0004930">
    <property type="term" value="F:G protein-coupled receptor activity"/>
    <property type="evidence" value="ECO:0007669"/>
    <property type="project" value="UniProtKB-KW"/>
</dbReference>
<dbReference type="Pfam" id="PF13853">
    <property type="entry name" value="7tm_4"/>
    <property type="match status" value="1"/>
</dbReference>
<evidence type="ECO:0000256" key="12">
    <source>
        <dbReference type="ARBA" id="ARBA00023224"/>
    </source>
</evidence>
<reference evidence="16" key="3">
    <citation type="submission" date="2025-08" db="UniProtKB">
        <authorList>
            <consortium name="Ensembl"/>
        </authorList>
    </citation>
    <scope>IDENTIFICATION</scope>
</reference>
<dbReference type="GO" id="GO:0004984">
    <property type="term" value="F:olfactory receptor activity"/>
    <property type="evidence" value="ECO:0007669"/>
    <property type="project" value="InterPro"/>
</dbReference>
<dbReference type="CDD" id="cd15911">
    <property type="entry name" value="7tmA_OR11A-like"/>
    <property type="match status" value="1"/>
</dbReference>
<dbReference type="InterPro" id="IPR000276">
    <property type="entry name" value="GPCR_Rhodpsn"/>
</dbReference>
<evidence type="ECO:0000256" key="7">
    <source>
        <dbReference type="ARBA" id="ARBA00023040"/>
    </source>
</evidence>
<dbReference type="InterPro" id="IPR000725">
    <property type="entry name" value="Olfact_rcpt"/>
</dbReference>
<reference evidence="17" key="1">
    <citation type="submission" date="2011-10" db="EMBL/GenBank/DDBJ databases">
        <authorList>
            <consortium name="Soft-shell Turtle Genome Consortium"/>
        </authorList>
    </citation>
    <scope>NUCLEOTIDE SEQUENCE [LARGE SCALE GENOMIC DNA]</scope>
    <source>
        <strain evidence="17">Daiwa-1</strain>
    </source>
</reference>
<evidence type="ECO:0000256" key="14">
    <source>
        <dbReference type="RuleBase" id="RU363047"/>
    </source>
</evidence>
<accession>K7EWM6</accession>
<dbReference type="OMA" id="CVVQFYF"/>
<dbReference type="PANTHER" id="PTHR24242">
    <property type="entry name" value="G-PROTEIN COUPLED RECEPTOR"/>
    <property type="match status" value="1"/>
</dbReference>
<comment type="subcellular location">
    <subcellularLocation>
        <location evidence="1 14">Cell membrane</location>
        <topology evidence="1 14">Multi-pass membrane protein</topology>
    </subcellularLocation>
</comment>
<dbReference type="InterPro" id="IPR017452">
    <property type="entry name" value="GPCR_Rhodpsn_7TM"/>
</dbReference>
<sequence>CIQQVPISSTAKDNQSATTEFILLGFGDLHGLRLLPFVSFLFTYLIAVSGNMLVVFVVLADRSLRTPMYFFLGNLSWLEICYVSTVVPKMLKTLLSEREVISLVGCITQLYVFGSLGISECLLLSVMSFDRYLAICHPLSYSAIMNFRVCLLLAAGSWAAGFTVPLISIVMLFRLPFCRSNEIDHFFCDLMPLLKLLCAGAHKIEVVTFSFAAGIVLVPCLLTLVSYCRIILTISRIPSATGKKKAFSTCSAHLLVVSIFYGALILIYGVPIGNQSPGLNKAISVLYTVLTPTVNPLIYSLRNKEVKGALLKIAMKAV</sequence>
<feature type="transmembrane region" description="Helical" evidence="14">
    <location>
        <begin position="149"/>
        <end position="173"/>
    </location>
</feature>
<dbReference type="PROSITE" id="PS50262">
    <property type="entry name" value="G_PROTEIN_RECEP_F1_2"/>
    <property type="match status" value="1"/>
</dbReference>
<evidence type="ECO:0000256" key="6">
    <source>
        <dbReference type="ARBA" id="ARBA00022989"/>
    </source>
</evidence>
<keyword evidence="4 13" id="KW-0812">Transmembrane</keyword>
<reference evidence="16" key="4">
    <citation type="submission" date="2025-09" db="UniProtKB">
        <authorList>
            <consortium name="Ensembl"/>
        </authorList>
    </citation>
    <scope>IDENTIFICATION</scope>
</reference>
<evidence type="ECO:0000256" key="10">
    <source>
        <dbReference type="ARBA" id="ARBA00023170"/>
    </source>
</evidence>
<dbReference type="Gene3D" id="1.20.1070.10">
    <property type="entry name" value="Rhodopsin 7-helix transmembrane proteins"/>
    <property type="match status" value="1"/>
</dbReference>
<dbReference type="HOGENOM" id="CLU_012526_1_0_1"/>
<evidence type="ECO:0000256" key="8">
    <source>
        <dbReference type="ARBA" id="ARBA00023136"/>
    </source>
</evidence>
<keyword evidence="8 14" id="KW-0472">Membrane</keyword>
<evidence type="ECO:0000256" key="3">
    <source>
        <dbReference type="ARBA" id="ARBA00022606"/>
    </source>
</evidence>
<protein>
    <recommendedName>
        <fullName evidence="14">Olfactory receptor</fullName>
    </recommendedName>
</protein>
<name>K7EWM6_PELSI</name>
<dbReference type="GO" id="GO:0005886">
    <property type="term" value="C:plasma membrane"/>
    <property type="evidence" value="ECO:0007669"/>
    <property type="project" value="UniProtKB-SubCell"/>
</dbReference>
<dbReference type="PANTHER" id="PTHR24242:SF359">
    <property type="entry name" value="ODORANT RECEPTOR-RELATED"/>
    <property type="match status" value="1"/>
</dbReference>
<feature type="domain" description="G-protein coupled receptors family 1 profile" evidence="15">
    <location>
        <begin position="50"/>
        <end position="299"/>
    </location>
</feature>
<feature type="transmembrane region" description="Helical" evidence="14">
    <location>
        <begin position="67"/>
        <end position="88"/>
    </location>
</feature>
<dbReference type="Ensembl" id="ENSPSIT00000000186.1">
    <property type="protein sequence ID" value="ENSPSIP00000000186.1"/>
    <property type="gene ID" value="ENSPSIG00000000186.1"/>
</dbReference>
<evidence type="ECO:0000256" key="5">
    <source>
        <dbReference type="ARBA" id="ARBA00022725"/>
    </source>
</evidence>
<dbReference type="AlphaFoldDB" id="K7EWM6"/>
<dbReference type="PRINTS" id="PR00237">
    <property type="entry name" value="GPCRRHODOPSN"/>
</dbReference>
<keyword evidence="12 13" id="KW-0807">Transducer</keyword>
<dbReference type="Proteomes" id="UP000007267">
    <property type="component" value="Unassembled WGS sequence"/>
</dbReference>
<dbReference type="PROSITE" id="PS00237">
    <property type="entry name" value="G_PROTEIN_RECEP_F1_1"/>
    <property type="match status" value="1"/>
</dbReference>
<feature type="transmembrane region" description="Helical" evidence="14">
    <location>
        <begin position="34"/>
        <end position="60"/>
    </location>
</feature>
<dbReference type="SUPFAM" id="SSF81321">
    <property type="entry name" value="Family A G protein-coupled receptor-like"/>
    <property type="match status" value="1"/>
</dbReference>
<keyword evidence="3 14" id="KW-0716">Sensory transduction</keyword>
<dbReference type="eggNOG" id="ENOG502SKM8">
    <property type="taxonomic scope" value="Eukaryota"/>
</dbReference>
<feature type="transmembrane region" description="Helical" evidence="14">
    <location>
        <begin position="211"/>
        <end position="232"/>
    </location>
</feature>
<keyword evidence="7 13" id="KW-0297">G-protein coupled receptor</keyword>
<dbReference type="PRINTS" id="PR00245">
    <property type="entry name" value="OLFACTORYR"/>
</dbReference>
<keyword evidence="17" id="KW-1185">Reference proteome</keyword>
<dbReference type="InterPro" id="IPR050939">
    <property type="entry name" value="Olfactory_GPCR1"/>
</dbReference>
<evidence type="ECO:0000313" key="16">
    <source>
        <dbReference type="Ensembl" id="ENSPSIP00000000186.1"/>
    </source>
</evidence>
<feature type="transmembrane region" description="Helical" evidence="14">
    <location>
        <begin position="100"/>
        <end position="129"/>
    </location>
</feature>
<keyword evidence="11" id="KW-0325">Glycoprotein</keyword>
<keyword evidence="10 13" id="KW-0675">Receptor</keyword>
<evidence type="ECO:0000256" key="4">
    <source>
        <dbReference type="ARBA" id="ARBA00022692"/>
    </source>
</evidence>
<keyword evidence="5 14" id="KW-0552">Olfaction</keyword>
<evidence type="ECO:0000256" key="11">
    <source>
        <dbReference type="ARBA" id="ARBA00023180"/>
    </source>
</evidence>
<evidence type="ECO:0000256" key="13">
    <source>
        <dbReference type="RuleBase" id="RU000688"/>
    </source>
</evidence>
<organism evidence="16 17">
    <name type="scientific">Pelodiscus sinensis</name>
    <name type="common">Chinese softshell turtle</name>
    <name type="synonym">Trionyx sinensis</name>
    <dbReference type="NCBI Taxonomy" id="13735"/>
    <lineage>
        <taxon>Eukaryota</taxon>
        <taxon>Metazoa</taxon>
        <taxon>Chordata</taxon>
        <taxon>Craniata</taxon>
        <taxon>Vertebrata</taxon>
        <taxon>Euteleostomi</taxon>
        <taxon>Archelosauria</taxon>
        <taxon>Testudinata</taxon>
        <taxon>Testudines</taxon>
        <taxon>Cryptodira</taxon>
        <taxon>Trionychia</taxon>
        <taxon>Trionychidae</taxon>
        <taxon>Pelodiscus</taxon>
    </lineage>
</organism>
<keyword evidence="6 14" id="KW-1133">Transmembrane helix</keyword>
<reference evidence="17" key="2">
    <citation type="journal article" date="2013" name="Nat. Genet.">
        <title>The draft genomes of soft-shell turtle and green sea turtle yield insights into the development and evolution of the turtle-specific body plan.</title>
        <authorList>
            <person name="Wang Z."/>
            <person name="Pascual-Anaya J."/>
            <person name="Zadissa A."/>
            <person name="Li W."/>
            <person name="Niimura Y."/>
            <person name="Huang Z."/>
            <person name="Li C."/>
            <person name="White S."/>
            <person name="Xiong Z."/>
            <person name="Fang D."/>
            <person name="Wang B."/>
            <person name="Ming Y."/>
            <person name="Chen Y."/>
            <person name="Zheng Y."/>
            <person name="Kuraku S."/>
            <person name="Pignatelli M."/>
            <person name="Herrero J."/>
            <person name="Beal K."/>
            <person name="Nozawa M."/>
            <person name="Li Q."/>
            <person name="Wang J."/>
            <person name="Zhang H."/>
            <person name="Yu L."/>
            <person name="Shigenobu S."/>
            <person name="Wang J."/>
            <person name="Liu J."/>
            <person name="Flicek P."/>
            <person name="Searle S."/>
            <person name="Wang J."/>
            <person name="Kuratani S."/>
            <person name="Yin Y."/>
            <person name="Aken B."/>
            <person name="Zhang G."/>
            <person name="Irie N."/>
        </authorList>
    </citation>
    <scope>NUCLEOTIDE SEQUENCE [LARGE SCALE GENOMIC DNA]</scope>
    <source>
        <strain evidence="17">Daiwa-1</strain>
    </source>
</reference>
<feature type="transmembrane region" description="Helical" evidence="14">
    <location>
        <begin position="282"/>
        <end position="301"/>
    </location>
</feature>